<dbReference type="RefSeq" id="WP_378561526.1">
    <property type="nucleotide sequence ID" value="NZ_JBHSDL010000014.1"/>
</dbReference>
<proteinExistence type="predicted"/>
<evidence type="ECO:0000256" key="1">
    <source>
        <dbReference type="SAM" id="MobiDB-lite"/>
    </source>
</evidence>
<reference evidence="3" key="1">
    <citation type="journal article" date="2019" name="Int. J. Syst. Evol. Microbiol.">
        <title>The Global Catalogue of Microorganisms (GCM) 10K type strain sequencing project: providing services to taxonomists for standard genome sequencing and annotation.</title>
        <authorList>
            <consortium name="The Broad Institute Genomics Platform"/>
            <consortium name="The Broad Institute Genome Sequencing Center for Infectious Disease"/>
            <person name="Wu L."/>
            <person name="Ma J."/>
        </authorList>
    </citation>
    <scope>NUCLEOTIDE SEQUENCE [LARGE SCALE GENOMIC DNA]</scope>
    <source>
        <strain evidence="3">IBRC-M 10490</strain>
    </source>
</reference>
<keyword evidence="3" id="KW-1185">Reference proteome</keyword>
<organism evidence="2 3">
    <name type="scientific">Nocardia halotolerans</name>
    <dbReference type="NCBI Taxonomy" id="1755878"/>
    <lineage>
        <taxon>Bacteria</taxon>
        <taxon>Bacillati</taxon>
        <taxon>Actinomycetota</taxon>
        <taxon>Actinomycetes</taxon>
        <taxon>Mycobacteriales</taxon>
        <taxon>Nocardiaceae</taxon>
        <taxon>Nocardia</taxon>
    </lineage>
</organism>
<dbReference type="EMBL" id="JBHSDL010000014">
    <property type="protein sequence ID" value="MFC4375209.1"/>
    <property type="molecule type" value="Genomic_DNA"/>
</dbReference>
<dbReference type="Proteomes" id="UP001595844">
    <property type="component" value="Unassembled WGS sequence"/>
</dbReference>
<name>A0ABV8VGS1_9NOCA</name>
<comment type="caution">
    <text evidence="2">The sequence shown here is derived from an EMBL/GenBank/DDBJ whole genome shotgun (WGS) entry which is preliminary data.</text>
</comment>
<feature type="region of interest" description="Disordered" evidence="1">
    <location>
        <begin position="42"/>
        <end position="64"/>
    </location>
</feature>
<sequence>MPPEPIQAAGHVHHNRHFERSFQHVTDYLGYRLDGFGQRVHPYRDAPEDLRSLGEERADQHGIE</sequence>
<gene>
    <name evidence="2" type="ORF">ACFO5K_14005</name>
</gene>
<evidence type="ECO:0000313" key="2">
    <source>
        <dbReference type="EMBL" id="MFC4375209.1"/>
    </source>
</evidence>
<protein>
    <submittedName>
        <fullName evidence="2">Uncharacterized protein</fullName>
    </submittedName>
</protein>
<evidence type="ECO:0000313" key="3">
    <source>
        <dbReference type="Proteomes" id="UP001595844"/>
    </source>
</evidence>
<accession>A0ABV8VGS1</accession>